<accession>A0A4Y9ZV48</accession>
<dbReference type="OrthoDB" id="4179406at2759"/>
<feature type="transmembrane region" description="Helical" evidence="2">
    <location>
        <begin position="129"/>
        <end position="149"/>
    </location>
</feature>
<dbReference type="AlphaFoldDB" id="A0A4Y9ZV48"/>
<feature type="region of interest" description="Disordered" evidence="1">
    <location>
        <begin position="1"/>
        <end position="97"/>
    </location>
</feature>
<dbReference type="Proteomes" id="UP000298061">
    <property type="component" value="Unassembled WGS sequence"/>
</dbReference>
<comment type="caution">
    <text evidence="3">The sequence shown here is derived from an EMBL/GenBank/DDBJ whole genome shotgun (WGS) entry which is preliminary data.</text>
</comment>
<sequence length="223" mass="24544">MTEFDDEDRAPSDDAWEDVDDSHNIRSRYQSAPPFAPASPDSFSVTSEGTGSLRRRSKKQRGVVAYQTASVRRPQTPSRLVRRVPPPDKPQNGIGKEDLQDALSSGVVHASLYTADVLGTVIRLMKRPLAIFLFFWLLAYMLGRMSSAIRTTLSPLCIIPGVSRICYAPPPDAARTPQWADYPRLMEMQGQTLETLLEEKDALVAAFASALRAAEDAHRAGAA</sequence>
<name>A0A4Y9ZV48_9AGAM</name>
<keyword evidence="2" id="KW-1133">Transmembrane helix</keyword>
<feature type="compositionally biased region" description="Polar residues" evidence="1">
    <location>
        <begin position="67"/>
        <end position="78"/>
    </location>
</feature>
<evidence type="ECO:0000256" key="1">
    <source>
        <dbReference type="SAM" id="MobiDB-lite"/>
    </source>
</evidence>
<protein>
    <submittedName>
        <fullName evidence="3">Uncharacterized protein</fullName>
    </submittedName>
</protein>
<keyword evidence="2" id="KW-0472">Membrane</keyword>
<feature type="compositionally biased region" description="Acidic residues" evidence="1">
    <location>
        <begin position="1"/>
        <end position="20"/>
    </location>
</feature>
<keyword evidence="2" id="KW-0812">Transmembrane</keyword>
<evidence type="ECO:0000313" key="4">
    <source>
        <dbReference type="Proteomes" id="UP000298061"/>
    </source>
</evidence>
<reference evidence="3 4" key="1">
    <citation type="submission" date="2019-02" db="EMBL/GenBank/DDBJ databases">
        <title>Genome sequencing of the rare red list fungi Hericium alpestre (H. flagellum).</title>
        <authorList>
            <person name="Buettner E."/>
            <person name="Kellner H."/>
        </authorList>
    </citation>
    <scope>NUCLEOTIDE SEQUENCE [LARGE SCALE GENOMIC DNA]</scope>
    <source>
        <strain evidence="3 4">DSM 108284</strain>
    </source>
</reference>
<gene>
    <name evidence="3" type="ORF">EWM64_g5982</name>
</gene>
<organism evidence="3 4">
    <name type="scientific">Hericium alpestre</name>
    <dbReference type="NCBI Taxonomy" id="135208"/>
    <lineage>
        <taxon>Eukaryota</taxon>
        <taxon>Fungi</taxon>
        <taxon>Dikarya</taxon>
        <taxon>Basidiomycota</taxon>
        <taxon>Agaricomycotina</taxon>
        <taxon>Agaricomycetes</taxon>
        <taxon>Russulales</taxon>
        <taxon>Hericiaceae</taxon>
        <taxon>Hericium</taxon>
    </lineage>
</organism>
<evidence type="ECO:0000313" key="3">
    <source>
        <dbReference type="EMBL" id="TFY78030.1"/>
    </source>
</evidence>
<proteinExistence type="predicted"/>
<dbReference type="STRING" id="135208.A0A4Y9ZV48"/>
<dbReference type="EMBL" id="SFCI01000765">
    <property type="protein sequence ID" value="TFY78030.1"/>
    <property type="molecule type" value="Genomic_DNA"/>
</dbReference>
<evidence type="ECO:0000256" key="2">
    <source>
        <dbReference type="SAM" id="Phobius"/>
    </source>
</evidence>
<keyword evidence="4" id="KW-1185">Reference proteome</keyword>